<proteinExistence type="predicted"/>
<dbReference type="EMBL" id="CP063458">
    <property type="protein sequence ID" value="QOV90158.1"/>
    <property type="molecule type" value="Genomic_DNA"/>
</dbReference>
<organism evidence="1 2">
    <name type="scientific">Humisphaera borealis</name>
    <dbReference type="NCBI Taxonomy" id="2807512"/>
    <lineage>
        <taxon>Bacteria</taxon>
        <taxon>Pseudomonadati</taxon>
        <taxon>Planctomycetota</taxon>
        <taxon>Phycisphaerae</taxon>
        <taxon>Tepidisphaerales</taxon>
        <taxon>Tepidisphaeraceae</taxon>
        <taxon>Humisphaera</taxon>
    </lineage>
</organism>
<keyword evidence="2" id="KW-1185">Reference proteome</keyword>
<dbReference type="Proteomes" id="UP000593765">
    <property type="component" value="Chromosome"/>
</dbReference>
<dbReference type="RefSeq" id="WP_206293230.1">
    <property type="nucleotide sequence ID" value="NZ_CP063458.1"/>
</dbReference>
<name>A0A7M2WX99_9BACT</name>
<accession>A0A7M2WX99</accession>
<protein>
    <submittedName>
        <fullName evidence="1">Uncharacterized protein</fullName>
    </submittedName>
</protein>
<sequence>MRYNTLGAMFWLDRDGRVCDVGVCLIDSGGDGPPARRCDVIGQNGYCELVPGSHVDTLNTAVGNGRTDGRSEPVWTFNLGLFDITAECASDGTLRYIHYFAV</sequence>
<gene>
    <name evidence="1" type="ORF">IPV69_01930</name>
</gene>
<evidence type="ECO:0000313" key="1">
    <source>
        <dbReference type="EMBL" id="QOV90158.1"/>
    </source>
</evidence>
<reference evidence="1 2" key="1">
    <citation type="submission" date="2020-10" db="EMBL/GenBank/DDBJ databases">
        <title>Wide distribution of Phycisphaera-like planctomycetes from WD2101 soil group in peatlands and genome analysis of the first cultivated representative.</title>
        <authorList>
            <person name="Dedysh S.N."/>
            <person name="Beletsky A.V."/>
            <person name="Ivanova A."/>
            <person name="Kulichevskaya I.S."/>
            <person name="Suzina N.E."/>
            <person name="Philippov D.A."/>
            <person name="Rakitin A.L."/>
            <person name="Mardanov A.V."/>
            <person name="Ravin N.V."/>
        </authorList>
    </citation>
    <scope>NUCLEOTIDE SEQUENCE [LARGE SCALE GENOMIC DNA]</scope>
    <source>
        <strain evidence="1 2">M1803</strain>
    </source>
</reference>
<dbReference type="KEGG" id="hbs:IPV69_01930"/>
<evidence type="ECO:0000313" key="2">
    <source>
        <dbReference type="Proteomes" id="UP000593765"/>
    </source>
</evidence>
<dbReference type="AlphaFoldDB" id="A0A7M2WX99"/>